<evidence type="ECO:0000256" key="1">
    <source>
        <dbReference type="SAM" id="MobiDB-lite"/>
    </source>
</evidence>
<protein>
    <recommendedName>
        <fullName evidence="2">PD-(D/E)XK nuclease-like domain-containing protein</fullName>
    </recommendedName>
</protein>
<evidence type="ECO:0000313" key="4">
    <source>
        <dbReference type="Proteomes" id="UP000799750"/>
    </source>
</evidence>
<sequence length="408" mass="46607">MILILNRARRKSVAKITRSLNEKNTFSPASSRVSLNPKRSSSPTRETPGILRKAWPPVLTESFTGLKETPPEHVEQLRDRLANGVDSSFIPQGLQNIIDNDPKVSHETIKPADIDRSDTRSTKELMTIWREVKEIFINARECKDESQDENAWFSHVVFPLVRLAMDLYGNDRWGFQWIKSQSINPLYLSTIPAPTLANSTRRKLIDCKSDFVFSYSSRNPSISDLYERFDAAYVHVGHTLDCFTSRIAHFSGFVLKTPSGDATEAELQMSIWIAGSLRNKSELAQAAQISYEPTAMVEPAITIVGHHHRVYYGYPRTNLVCGRSGIHVLGEDSRFGRLGTESIRGVFQLLRFYENMLEYGMDEGRDGYWGRFFGPVLNKLADIAVEKRKIWDRGWQERQRTWNEPSSD</sequence>
<reference evidence="3" key="1">
    <citation type="journal article" date="2020" name="Stud. Mycol.">
        <title>101 Dothideomycetes genomes: a test case for predicting lifestyles and emergence of pathogens.</title>
        <authorList>
            <person name="Haridas S."/>
            <person name="Albert R."/>
            <person name="Binder M."/>
            <person name="Bloem J."/>
            <person name="Labutti K."/>
            <person name="Salamov A."/>
            <person name="Andreopoulos B."/>
            <person name="Baker S."/>
            <person name="Barry K."/>
            <person name="Bills G."/>
            <person name="Bluhm B."/>
            <person name="Cannon C."/>
            <person name="Castanera R."/>
            <person name="Culley D."/>
            <person name="Daum C."/>
            <person name="Ezra D."/>
            <person name="Gonzalez J."/>
            <person name="Henrissat B."/>
            <person name="Kuo A."/>
            <person name="Liang C."/>
            <person name="Lipzen A."/>
            <person name="Lutzoni F."/>
            <person name="Magnuson J."/>
            <person name="Mondo S."/>
            <person name="Nolan M."/>
            <person name="Ohm R."/>
            <person name="Pangilinan J."/>
            <person name="Park H.-J."/>
            <person name="Ramirez L."/>
            <person name="Alfaro M."/>
            <person name="Sun H."/>
            <person name="Tritt A."/>
            <person name="Yoshinaga Y."/>
            <person name="Zwiers L.-H."/>
            <person name="Turgeon B."/>
            <person name="Goodwin S."/>
            <person name="Spatafora J."/>
            <person name="Crous P."/>
            <person name="Grigoriev I."/>
        </authorList>
    </citation>
    <scope>NUCLEOTIDE SEQUENCE</scope>
    <source>
        <strain evidence="3">CBS 269.34</strain>
    </source>
</reference>
<dbReference type="EMBL" id="MU004195">
    <property type="protein sequence ID" value="KAF2491436.1"/>
    <property type="molecule type" value="Genomic_DNA"/>
</dbReference>
<gene>
    <name evidence="3" type="ORF">BU16DRAFT_584714</name>
</gene>
<feature type="region of interest" description="Disordered" evidence="1">
    <location>
        <begin position="25"/>
        <end position="49"/>
    </location>
</feature>
<feature type="domain" description="PD-(D/E)XK nuclease-like" evidence="2">
    <location>
        <begin position="114"/>
        <end position="363"/>
    </location>
</feature>
<keyword evidence="4" id="KW-1185">Reference proteome</keyword>
<dbReference type="Proteomes" id="UP000799750">
    <property type="component" value="Unassembled WGS sequence"/>
</dbReference>
<feature type="compositionally biased region" description="Polar residues" evidence="1">
    <location>
        <begin position="25"/>
        <end position="45"/>
    </location>
</feature>
<evidence type="ECO:0000259" key="2">
    <source>
        <dbReference type="Pfam" id="PF20516"/>
    </source>
</evidence>
<proteinExistence type="predicted"/>
<dbReference type="AlphaFoldDB" id="A0A6A6QHC1"/>
<dbReference type="OrthoDB" id="4161186at2759"/>
<accession>A0A6A6QHC1</accession>
<dbReference type="Pfam" id="PF20516">
    <property type="entry name" value="PDDEXK_12"/>
    <property type="match status" value="1"/>
</dbReference>
<evidence type="ECO:0000313" key="3">
    <source>
        <dbReference type="EMBL" id="KAF2491436.1"/>
    </source>
</evidence>
<name>A0A6A6QHC1_9PEZI</name>
<dbReference type="InterPro" id="IPR046797">
    <property type="entry name" value="PDDEXK_12"/>
</dbReference>
<organism evidence="3 4">
    <name type="scientific">Lophium mytilinum</name>
    <dbReference type="NCBI Taxonomy" id="390894"/>
    <lineage>
        <taxon>Eukaryota</taxon>
        <taxon>Fungi</taxon>
        <taxon>Dikarya</taxon>
        <taxon>Ascomycota</taxon>
        <taxon>Pezizomycotina</taxon>
        <taxon>Dothideomycetes</taxon>
        <taxon>Pleosporomycetidae</taxon>
        <taxon>Mytilinidiales</taxon>
        <taxon>Mytilinidiaceae</taxon>
        <taxon>Lophium</taxon>
    </lineage>
</organism>